<dbReference type="InterPro" id="IPR050078">
    <property type="entry name" value="Ribosomal_L11_MeTrfase_PrmA"/>
</dbReference>
<evidence type="ECO:0000313" key="4">
    <source>
        <dbReference type="EMBL" id="MBB4927015.1"/>
    </source>
</evidence>
<organism evidence="4 5">
    <name type="scientific">Kitasatospora kifunensis</name>
    <name type="common">Streptomyces kifunensis</name>
    <dbReference type="NCBI Taxonomy" id="58351"/>
    <lineage>
        <taxon>Bacteria</taxon>
        <taxon>Bacillati</taxon>
        <taxon>Actinomycetota</taxon>
        <taxon>Actinomycetes</taxon>
        <taxon>Kitasatosporales</taxon>
        <taxon>Streptomycetaceae</taxon>
        <taxon>Kitasatospora</taxon>
    </lineage>
</organism>
<dbReference type="Proteomes" id="UP000540506">
    <property type="component" value="Unassembled WGS sequence"/>
</dbReference>
<dbReference type="RefSeq" id="WP_246560149.1">
    <property type="nucleotide sequence ID" value="NZ_JACHJV010000001.1"/>
</dbReference>
<feature type="compositionally biased region" description="Basic and acidic residues" evidence="3">
    <location>
        <begin position="12"/>
        <end position="40"/>
    </location>
</feature>
<dbReference type="Gene3D" id="3.40.50.150">
    <property type="entry name" value="Vaccinia Virus protein VP39"/>
    <property type="match status" value="1"/>
</dbReference>
<accession>A0A7W7VYU0</accession>
<dbReference type="SUPFAM" id="SSF53335">
    <property type="entry name" value="S-adenosyl-L-methionine-dependent methyltransferases"/>
    <property type="match status" value="1"/>
</dbReference>
<dbReference type="PANTHER" id="PTHR43648">
    <property type="entry name" value="ELECTRON TRANSFER FLAVOPROTEIN BETA SUBUNIT LYSINE METHYLTRANSFERASE"/>
    <property type="match status" value="1"/>
</dbReference>
<dbReference type="AlphaFoldDB" id="A0A7W7VYU0"/>
<protein>
    <submittedName>
        <fullName evidence="4">Putative nicotinamide N-methyase</fullName>
    </submittedName>
</protein>
<sequence length="252" mass="26863">MSDLVSTTPQHADGDSVRERADGDSVREHANEDSVREHANEDFVRAQTRLGVVPFVPEISLHMAQEAIELWERTESARGQIGLPPPFWAFAWAGGLGVARYVLDHPQAVAGRAVLDLAAGSGLVGVAAARSGARTVRAAEIDAYAVAAIGLNAAANGVRIVAECADLLDGDGAPAEVVLAGDVFYERAMAARFLPFLERAHARGALVLVGDPGRAYLPRERFTAVAEYEVPVLADLEDSAVKRTTVWRLSES</sequence>
<dbReference type="EMBL" id="JACHJV010000001">
    <property type="protein sequence ID" value="MBB4927015.1"/>
    <property type="molecule type" value="Genomic_DNA"/>
</dbReference>
<keyword evidence="2" id="KW-0808">Transferase</keyword>
<feature type="compositionally biased region" description="Polar residues" evidence="3">
    <location>
        <begin position="1"/>
        <end position="10"/>
    </location>
</feature>
<gene>
    <name evidence="4" type="ORF">FHR34_006008</name>
</gene>
<feature type="region of interest" description="Disordered" evidence="3">
    <location>
        <begin position="1"/>
        <end position="40"/>
    </location>
</feature>
<evidence type="ECO:0000256" key="3">
    <source>
        <dbReference type="SAM" id="MobiDB-lite"/>
    </source>
</evidence>
<keyword evidence="1" id="KW-0489">Methyltransferase</keyword>
<dbReference type="InterPro" id="IPR029063">
    <property type="entry name" value="SAM-dependent_MTases_sf"/>
</dbReference>
<keyword evidence="5" id="KW-1185">Reference proteome</keyword>
<evidence type="ECO:0000313" key="5">
    <source>
        <dbReference type="Proteomes" id="UP000540506"/>
    </source>
</evidence>
<evidence type="ECO:0000256" key="1">
    <source>
        <dbReference type="ARBA" id="ARBA00022603"/>
    </source>
</evidence>
<dbReference type="GO" id="GO:0032259">
    <property type="term" value="P:methylation"/>
    <property type="evidence" value="ECO:0007669"/>
    <property type="project" value="UniProtKB-KW"/>
</dbReference>
<evidence type="ECO:0000256" key="2">
    <source>
        <dbReference type="ARBA" id="ARBA00022679"/>
    </source>
</evidence>
<dbReference type="PANTHER" id="PTHR43648:SF1">
    <property type="entry name" value="ELECTRON TRANSFER FLAVOPROTEIN BETA SUBUNIT LYSINE METHYLTRANSFERASE"/>
    <property type="match status" value="1"/>
</dbReference>
<reference evidence="4 5" key="1">
    <citation type="submission" date="2020-08" db="EMBL/GenBank/DDBJ databases">
        <title>Sequencing the genomes of 1000 actinobacteria strains.</title>
        <authorList>
            <person name="Klenk H.-P."/>
        </authorList>
    </citation>
    <scope>NUCLEOTIDE SEQUENCE [LARGE SCALE GENOMIC DNA]</scope>
    <source>
        <strain evidence="4 5">DSM 41654</strain>
    </source>
</reference>
<dbReference type="GO" id="GO:0016279">
    <property type="term" value="F:protein-lysine N-methyltransferase activity"/>
    <property type="evidence" value="ECO:0007669"/>
    <property type="project" value="TreeGrafter"/>
</dbReference>
<dbReference type="CDD" id="cd02440">
    <property type="entry name" value="AdoMet_MTases"/>
    <property type="match status" value="1"/>
</dbReference>
<dbReference type="Pfam" id="PF06325">
    <property type="entry name" value="PrmA"/>
    <property type="match status" value="1"/>
</dbReference>
<comment type="caution">
    <text evidence="4">The sequence shown here is derived from an EMBL/GenBank/DDBJ whole genome shotgun (WGS) entry which is preliminary data.</text>
</comment>
<name>A0A7W7VYU0_KITKI</name>
<proteinExistence type="predicted"/>